<feature type="chain" id="PRO_5046431417" description="WD40-like Beta Propeller Repeat" evidence="1">
    <location>
        <begin position="31"/>
        <end position="315"/>
    </location>
</feature>
<dbReference type="InterPro" id="IPR011042">
    <property type="entry name" value="6-blade_b-propeller_TolB-like"/>
</dbReference>
<sequence length="315" mass="34340">MPVSPGIRRLLCCSVVAASMVVTTTPVAYAASADVVLPGTRVTARENPADPVRVTSYTFGTSAYVRGSKGFTKQASYKEITVAPKGAMALAVPTSYRDGYDSVALVDPATGRGTRIRTVKKPLVAQYVHWTRDAKKAVMTVERKNGTAWETAGFVVVDVAAKTARTVIVAGVDKAARFRWSSDDTDVIAEYRGGTRFYRQSGQVRRTLAKTGRPAGGEDAFSPSGRGLMTWCPSTYTEHVCVWDRTSGKLAAKVPNLRPKTLWGWWDEKHVIAVVPNGSAYRAVLVDLKGKVVRALADISTADWNNRIYLSYTRR</sequence>
<evidence type="ECO:0008006" key="4">
    <source>
        <dbReference type="Google" id="ProtNLM"/>
    </source>
</evidence>
<feature type="signal peptide" evidence="1">
    <location>
        <begin position="1"/>
        <end position="30"/>
    </location>
</feature>
<protein>
    <recommendedName>
        <fullName evidence="4">WD40-like Beta Propeller Repeat</fullName>
    </recommendedName>
</protein>
<organism evidence="2 3">
    <name type="scientific">Streptosporangium lutulentum</name>
    <dbReference type="NCBI Taxonomy" id="1461250"/>
    <lineage>
        <taxon>Bacteria</taxon>
        <taxon>Bacillati</taxon>
        <taxon>Actinomycetota</taxon>
        <taxon>Actinomycetes</taxon>
        <taxon>Streptosporangiales</taxon>
        <taxon>Streptosporangiaceae</taxon>
        <taxon>Streptosporangium</taxon>
    </lineage>
</organism>
<comment type="caution">
    <text evidence="2">The sequence shown here is derived from an EMBL/GenBank/DDBJ whole genome shotgun (WGS) entry which is preliminary data.</text>
</comment>
<gene>
    <name evidence="2" type="ORF">J2853_004610</name>
</gene>
<dbReference type="Gene3D" id="2.120.10.30">
    <property type="entry name" value="TolB, C-terminal domain"/>
    <property type="match status" value="1"/>
</dbReference>
<dbReference type="Proteomes" id="UP001225356">
    <property type="component" value="Unassembled WGS sequence"/>
</dbReference>
<dbReference type="SUPFAM" id="SSF50969">
    <property type="entry name" value="YVTN repeat-like/Quinoprotein amine dehydrogenase"/>
    <property type="match status" value="1"/>
</dbReference>
<name>A0ABT9QFD4_9ACTN</name>
<dbReference type="RefSeq" id="WP_307561012.1">
    <property type="nucleotide sequence ID" value="NZ_JAUSQU010000001.1"/>
</dbReference>
<accession>A0ABT9QFD4</accession>
<evidence type="ECO:0000256" key="1">
    <source>
        <dbReference type="SAM" id="SignalP"/>
    </source>
</evidence>
<evidence type="ECO:0000313" key="2">
    <source>
        <dbReference type="EMBL" id="MDP9845399.1"/>
    </source>
</evidence>
<proteinExistence type="predicted"/>
<dbReference type="EMBL" id="JAUSQU010000001">
    <property type="protein sequence ID" value="MDP9845399.1"/>
    <property type="molecule type" value="Genomic_DNA"/>
</dbReference>
<dbReference type="InterPro" id="IPR011044">
    <property type="entry name" value="Quino_amine_DH_bsu"/>
</dbReference>
<keyword evidence="1" id="KW-0732">Signal</keyword>
<keyword evidence="3" id="KW-1185">Reference proteome</keyword>
<reference evidence="2 3" key="1">
    <citation type="submission" date="2023-07" db="EMBL/GenBank/DDBJ databases">
        <title>Sequencing the genomes of 1000 actinobacteria strains.</title>
        <authorList>
            <person name="Klenk H.-P."/>
        </authorList>
    </citation>
    <scope>NUCLEOTIDE SEQUENCE [LARGE SCALE GENOMIC DNA]</scope>
    <source>
        <strain evidence="2 3">DSM 46740</strain>
    </source>
</reference>
<evidence type="ECO:0000313" key="3">
    <source>
        <dbReference type="Proteomes" id="UP001225356"/>
    </source>
</evidence>